<dbReference type="CDD" id="cd00065">
    <property type="entry name" value="FYVE_like_SF"/>
    <property type="match status" value="1"/>
</dbReference>
<feature type="transmembrane region" description="Helical" evidence="2">
    <location>
        <begin position="245"/>
        <end position="272"/>
    </location>
</feature>
<evidence type="ECO:0000313" key="3">
    <source>
        <dbReference type="EMBL" id="ACM91052.1"/>
    </source>
</evidence>
<dbReference type="AlphaFoldDB" id="C0K022"/>
<feature type="compositionally biased region" description="Basic and acidic residues" evidence="1">
    <location>
        <begin position="319"/>
        <end position="332"/>
    </location>
</feature>
<dbReference type="InterPro" id="IPR022134">
    <property type="entry name" value="DUF3667"/>
</dbReference>
<feature type="region of interest" description="Disordered" evidence="1">
    <location>
        <begin position="308"/>
        <end position="336"/>
    </location>
</feature>
<dbReference type="EMBL" id="FJ529692">
    <property type="protein sequence ID" value="ACM91052.1"/>
    <property type="molecule type" value="Genomic_DNA"/>
</dbReference>
<feature type="transmembrane region" description="Helical" evidence="2">
    <location>
        <begin position="195"/>
        <end position="211"/>
    </location>
</feature>
<proteinExistence type="predicted"/>
<protein>
    <submittedName>
        <fullName evidence="3">HPr(Ser) phosphatase</fullName>
    </submittedName>
</protein>
<evidence type="ECO:0000256" key="2">
    <source>
        <dbReference type="SAM" id="Phobius"/>
    </source>
</evidence>
<keyword evidence="2" id="KW-1133">Transmembrane helix</keyword>
<dbReference type="Pfam" id="PF12412">
    <property type="entry name" value="DUF3667"/>
    <property type="match status" value="1"/>
</dbReference>
<reference evidence="3" key="1">
    <citation type="submission" date="2008-11" db="EMBL/GenBank/DDBJ databases">
        <title>Isolation and characterization of a fructose-1,6-bisphosphatase in Bacteroides sp. from a rumen metagenomic library.</title>
        <authorList>
            <person name="Wang J."/>
            <person name="Liu K."/>
            <person name="Zhao S."/>
            <person name="Bu D."/>
            <person name="Li D."/>
            <person name="Yu P."/>
            <person name="Wei H."/>
            <person name="Zhou L."/>
        </authorList>
    </citation>
    <scope>NUCLEOTIDE SEQUENCE</scope>
</reference>
<feature type="transmembrane region" description="Helical" evidence="2">
    <location>
        <begin position="112"/>
        <end position="129"/>
    </location>
</feature>
<evidence type="ECO:0000256" key="1">
    <source>
        <dbReference type="SAM" id="MobiDB-lite"/>
    </source>
</evidence>
<accession>C0K022</accession>
<keyword evidence="2" id="KW-0812">Transmembrane</keyword>
<feature type="transmembrane region" description="Helical" evidence="2">
    <location>
        <begin position="284"/>
        <end position="304"/>
    </location>
</feature>
<feature type="transmembrane region" description="Helical" evidence="2">
    <location>
        <begin position="163"/>
        <end position="183"/>
    </location>
</feature>
<sequence>MSTLAETLKQKYQHFKQWQLDPFNYNDDSSQEPHHCINCGKEFVGNFCPTCSQKKNLGPITWKSVARSIAEVWGMHNRSLTYSVLQIFLRPGYFISDYISGKRQVSFPPVKMLAIISVIGILVDILTGTRDVLGVFNSDFDFEGDKMLFLDNAFEWMNTHPDLMSIIMLSYLIIPNYFIFRFAPRNTRHTLPQGFFIQVFCSVAFLVLNMIYDITGIGRFVSVLTVILLYFTYKQLFGYGIWGTIWRLIAAFTAAIVLASIMLWLDFCIHLFEVGQTETAQGFIVFEVLTAIAFIAVLSISYFISKPRTPKPQSPPNPIHDEPLGNKADAHHHGLSQQEVDAIEKVQGEQRAAGNED</sequence>
<feature type="transmembrane region" description="Helical" evidence="2">
    <location>
        <begin position="217"/>
        <end position="233"/>
    </location>
</feature>
<keyword evidence="2" id="KW-0472">Membrane</keyword>
<name>C0K022_9BACT</name>
<organism evidence="3">
    <name type="scientific">uncultured bacterium 34R1</name>
    <dbReference type="NCBI Taxonomy" id="581113"/>
    <lineage>
        <taxon>Bacteria</taxon>
        <taxon>environmental samples</taxon>
    </lineage>
</organism>